<dbReference type="GO" id="GO:0140359">
    <property type="term" value="F:ABC-type transporter activity"/>
    <property type="evidence" value="ECO:0007669"/>
    <property type="project" value="InterPro"/>
</dbReference>
<dbReference type="Proteomes" id="UP000239273">
    <property type="component" value="Unassembled WGS sequence"/>
</dbReference>
<evidence type="ECO:0000256" key="5">
    <source>
        <dbReference type="ARBA" id="ARBA00023136"/>
    </source>
</evidence>
<dbReference type="Gene3D" id="3.40.1710.10">
    <property type="entry name" value="abc type-2 transporter like domain"/>
    <property type="match status" value="1"/>
</dbReference>
<dbReference type="Proteomes" id="UP001156660">
    <property type="component" value="Unassembled WGS sequence"/>
</dbReference>
<sequence length="368" mass="40774">MSFLTLVKNEAKAIFSNSTIVLAMIGGVLFYAFLYPLPYLNQSPEEQKITVVDMDKSDLSRKFIRMANESQQLNVVEQAESINQAKQQFLDNTVSGFLVIPYDFSANLQLGQAPTVAYAGDASYFLIYGTIIEGLMKAGGTLAAEYRVAHMTIDGTPINTAIDTFQPFKSNYVPVFNHNMGYVQYVVPAVFVLILQQTLLMAVGVRQKASKVSENTMSHLAVRFGIFLFSELILACFYFGAVFNHYDISRFATALELIILLVPFISAVILLGMLLARWLPTPESLLLLVLFSSMPIVFSAGFIWPTELIPSLITDLMHLLPSGFAINGFLKLNQQSAGLPSVLFNISGLYGLCLLYAVLFFISKRNKS</sequence>
<feature type="transmembrane region" description="Helical" evidence="6">
    <location>
        <begin position="20"/>
        <end position="40"/>
    </location>
</feature>
<keyword evidence="11" id="KW-1185">Reference proteome</keyword>
<reference evidence="8" key="4">
    <citation type="submission" date="2023-01" db="EMBL/GenBank/DDBJ databases">
        <title>Draft genome sequence of Aliivibrio sifiae strain NBRC 105001.</title>
        <authorList>
            <person name="Sun Q."/>
            <person name="Mori K."/>
        </authorList>
    </citation>
    <scope>NUCLEOTIDE SEQUENCE</scope>
    <source>
        <strain evidence="8">NBRC 105001</strain>
    </source>
</reference>
<dbReference type="InterPro" id="IPR013525">
    <property type="entry name" value="ABC2_TM"/>
</dbReference>
<keyword evidence="2" id="KW-1003">Cell membrane</keyword>
<feature type="transmembrane region" description="Helical" evidence="6">
    <location>
        <begin position="285"/>
        <end position="305"/>
    </location>
</feature>
<feature type="transmembrane region" description="Helical" evidence="6">
    <location>
        <begin position="342"/>
        <end position="362"/>
    </location>
</feature>
<evidence type="ECO:0000256" key="4">
    <source>
        <dbReference type="ARBA" id="ARBA00022989"/>
    </source>
</evidence>
<comment type="subcellular location">
    <subcellularLocation>
        <location evidence="1">Cell membrane</location>
        <topology evidence="1">Multi-pass membrane protein</topology>
    </subcellularLocation>
</comment>
<proteinExistence type="predicted"/>
<evidence type="ECO:0000313" key="11">
    <source>
        <dbReference type="Proteomes" id="UP001156660"/>
    </source>
</evidence>
<dbReference type="EMBL" id="MSCP01000002">
    <property type="protein sequence ID" value="PQJ87371.1"/>
    <property type="molecule type" value="Genomic_DNA"/>
</dbReference>
<protein>
    <submittedName>
        <fullName evidence="8">Membrane protein</fullName>
    </submittedName>
</protein>
<keyword evidence="4 6" id="KW-1133">Transmembrane helix</keyword>
<feature type="transmembrane region" description="Helical" evidence="6">
    <location>
        <begin position="185"/>
        <end position="204"/>
    </location>
</feature>
<name>A0A2S7X7Q6_9GAMM</name>
<dbReference type="EMBL" id="BSOU01000008">
    <property type="protein sequence ID" value="GLR76096.1"/>
    <property type="molecule type" value="Genomic_DNA"/>
</dbReference>
<gene>
    <name evidence="9" type="ORF">BTO23_14740</name>
    <name evidence="8" type="ORF">GCM10007855_29710</name>
</gene>
<comment type="caution">
    <text evidence="9">The sequence shown here is derived from an EMBL/GenBank/DDBJ whole genome shotgun (WGS) entry which is preliminary data.</text>
</comment>
<evidence type="ECO:0000256" key="3">
    <source>
        <dbReference type="ARBA" id="ARBA00022692"/>
    </source>
</evidence>
<reference evidence="8" key="1">
    <citation type="journal article" date="2014" name="Int. J. Syst. Evol. Microbiol.">
        <title>Complete genome of a new Firmicutes species belonging to the dominant human colonic microbiota ('Ruminococcus bicirculans') reveals two chromosomes and a selective capacity to utilize plant glucans.</title>
        <authorList>
            <consortium name="NISC Comparative Sequencing Program"/>
            <person name="Wegmann U."/>
            <person name="Louis P."/>
            <person name="Goesmann A."/>
            <person name="Henrissat B."/>
            <person name="Duncan S.H."/>
            <person name="Flint H.J."/>
        </authorList>
    </citation>
    <scope>NUCLEOTIDE SEQUENCE</scope>
    <source>
        <strain evidence="8">NBRC 105001</strain>
    </source>
</reference>
<dbReference type="PANTHER" id="PTHR30294">
    <property type="entry name" value="MEMBRANE COMPONENT OF ABC TRANSPORTER YHHJ-RELATED"/>
    <property type="match status" value="1"/>
</dbReference>
<feature type="transmembrane region" description="Helical" evidence="6">
    <location>
        <begin position="255"/>
        <end position="279"/>
    </location>
</feature>
<evidence type="ECO:0000313" key="9">
    <source>
        <dbReference type="EMBL" id="PQJ87371.1"/>
    </source>
</evidence>
<reference evidence="11" key="3">
    <citation type="journal article" date="2019" name="Int. J. Syst. Evol. Microbiol.">
        <title>The Global Catalogue of Microorganisms (GCM) 10K type strain sequencing project: providing services to taxonomists for standard genome sequencing and annotation.</title>
        <authorList>
            <consortium name="The Broad Institute Genomics Platform"/>
            <consortium name="The Broad Institute Genome Sequencing Center for Infectious Disease"/>
            <person name="Wu L."/>
            <person name="Ma J."/>
        </authorList>
    </citation>
    <scope>NUCLEOTIDE SEQUENCE [LARGE SCALE GENOMIC DNA]</scope>
    <source>
        <strain evidence="11">NBRC 105001</strain>
    </source>
</reference>
<feature type="domain" description="ABC-2 type transporter transmembrane" evidence="7">
    <location>
        <begin position="18"/>
        <end position="361"/>
    </location>
</feature>
<dbReference type="InterPro" id="IPR051449">
    <property type="entry name" value="ABC-2_transporter_component"/>
</dbReference>
<evidence type="ECO:0000256" key="1">
    <source>
        <dbReference type="ARBA" id="ARBA00004651"/>
    </source>
</evidence>
<organism evidence="9 10">
    <name type="scientific">Aliivibrio sifiae</name>
    <dbReference type="NCBI Taxonomy" id="566293"/>
    <lineage>
        <taxon>Bacteria</taxon>
        <taxon>Pseudomonadati</taxon>
        <taxon>Pseudomonadota</taxon>
        <taxon>Gammaproteobacteria</taxon>
        <taxon>Vibrionales</taxon>
        <taxon>Vibrionaceae</taxon>
        <taxon>Aliivibrio</taxon>
    </lineage>
</organism>
<dbReference type="PANTHER" id="PTHR30294:SF46">
    <property type="entry name" value="ABC TRANSPORTER PERMEASE"/>
    <property type="match status" value="1"/>
</dbReference>
<dbReference type="Pfam" id="PF12698">
    <property type="entry name" value="ABC2_membrane_3"/>
    <property type="match status" value="1"/>
</dbReference>
<keyword evidence="3 6" id="KW-0812">Transmembrane</keyword>
<accession>A0A2S7X7Q6</accession>
<evidence type="ECO:0000256" key="2">
    <source>
        <dbReference type="ARBA" id="ARBA00022475"/>
    </source>
</evidence>
<dbReference type="AlphaFoldDB" id="A0A2S7X7Q6"/>
<evidence type="ECO:0000256" key="6">
    <source>
        <dbReference type="SAM" id="Phobius"/>
    </source>
</evidence>
<evidence type="ECO:0000259" key="7">
    <source>
        <dbReference type="Pfam" id="PF12698"/>
    </source>
</evidence>
<keyword evidence="5 6" id="KW-0472">Membrane</keyword>
<reference evidence="9 10" key="2">
    <citation type="submission" date="2016-12" db="EMBL/GenBank/DDBJ databases">
        <title>Diversity of luminous bacteria.</title>
        <authorList>
            <person name="Yoshizawa S."/>
            <person name="Kogure K."/>
        </authorList>
    </citation>
    <scope>NUCLEOTIDE SEQUENCE [LARGE SCALE GENOMIC DNA]</scope>
    <source>
        <strain evidence="9 10">NBRC 105001</strain>
    </source>
</reference>
<dbReference type="GO" id="GO:0005886">
    <property type="term" value="C:plasma membrane"/>
    <property type="evidence" value="ECO:0007669"/>
    <property type="project" value="UniProtKB-SubCell"/>
</dbReference>
<feature type="transmembrane region" description="Helical" evidence="6">
    <location>
        <begin position="224"/>
        <end position="243"/>
    </location>
</feature>
<dbReference type="RefSeq" id="WP_060993748.1">
    <property type="nucleotide sequence ID" value="NZ_BSOU01000008.1"/>
</dbReference>
<evidence type="ECO:0000313" key="8">
    <source>
        <dbReference type="EMBL" id="GLR76096.1"/>
    </source>
</evidence>
<evidence type="ECO:0000313" key="10">
    <source>
        <dbReference type="Proteomes" id="UP000239273"/>
    </source>
</evidence>